<protein>
    <recommendedName>
        <fullName evidence="4">Immediate early protein ICP-46</fullName>
    </recommendedName>
</protein>
<evidence type="ECO:0000313" key="2">
    <source>
        <dbReference type="EMBL" id="ADO00402.1"/>
    </source>
</evidence>
<dbReference type="Proteomes" id="UP000112896">
    <property type="component" value="Segment"/>
</dbReference>
<evidence type="ECO:0008006" key="4">
    <source>
        <dbReference type="Google" id="ProtNLM"/>
    </source>
</evidence>
<reference evidence="2 3" key="1">
    <citation type="journal article" date="2011" name="J. Virol.">
        <title>Genomic and proteomic analysis of invertebrate iridovirus type 9.</title>
        <authorList>
            <person name="Wong C.K."/>
            <person name="Young V.L."/>
            <person name="Kleffmann T."/>
            <person name="Ward V.K."/>
        </authorList>
    </citation>
    <scope>NUCLEOTIDE SEQUENCE [LARGE SCALE GENOMIC DNA]</scope>
</reference>
<name>G0T585_IRV9</name>
<sequence>MANTMNTIEKYIEVVDSNQDLTIQCATIKSLFELSSPPKKGDEEQTQLVLDDNQYNNRLFEDELRRYRGTIIDSKTKAIVQEGSFFPYEFTCSEKTECKEKMAELNHKLEDMKINYSYEGTIIRIFYHKQWYISTHRKLDSGRSKWGSSNSFKFLFEEGLKESYNLSFKDLFTRLNLRCQYTFMVMADKNTRFVCVGKHSKKVYFVGSNDPEEKNLNVDKLPEPSEDIKSSTSLDQIFEFVNQMTYPFTYQGLLLVHSQGSQYRIISDEYSRMFKVRNNEQSIPYRYLQLKGRNDQSSIELLKQLFPEYIPTFESHNQCVSTLVDIIFVEYNKRKQRSLLPSDLTTVHQIDQKLYLFIKNKLLGSRDVSREKIEELLWLEEPSNLNHMIRMVKFNELKQRKEEEQKLIVEMEKVKLDSTPNNPVPTPSTGAPKKGKKVKYTKIPIDFTCRKKLF</sequence>
<evidence type="ECO:0000256" key="1">
    <source>
        <dbReference type="SAM" id="MobiDB-lite"/>
    </source>
</evidence>
<dbReference type="EMBL" id="GQ918152">
    <property type="protein sequence ID" value="ADO00402.1"/>
    <property type="molecule type" value="Genomic_DNA"/>
</dbReference>
<organismHost>
    <name type="scientific">Wiseana cervinata</name>
    <dbReference type="NCBI Taxonomy" id="107013"/>
</organismHost>
<organism evidence="2 3">
    <name type="scientific">Wiseana iridescent virus</name>
    <name type="common">WIV</name>
    <name type="synonym">Insect iridescent virus type 9</name>
    <dbReference type="NCBI Taxonomy" id="68347"/>
    <lineage>
        <taxon>Viruses</taxon>
        <taxon>Varidnaviria</taxon>
        <taxon>Bamfordvirae</taxon>
        <taxon>Nucleocytoviricota</taxon>
        <taxon>Megaviricetes</taxon>
        <taxon>Pimascovirales</taxon>
        <taxon>Pimascovirales incertae sedis</taxon>
        <taxon>Iridoviridae</taxon>
        <taxon>Betairidovirinae</taxon>
        <taxon>Chloriridovirus</taxon>
        <taxon>Chloriridovirus wiseana1</taxon>
        <taxon>Invertebrate iridescent virus 9</taxon>
    </lineage>
</organism>
<dbReference type="GeneID" id="10963781"/>
<dbReference type="KEGG" id="vg:10963781"/>
<evidence type="ECO:0000313" key="3">
    <source>
        <dbReference type="Proteomes" id="UP000112896"/>
    </source>
</evidence>
<dbReference type="RefSeq" id="YP_004732842.1">
    <property type="nucleotide sequence ID" value="NC_015780.1"/>
</dbReference>
<feature type="region of interest" description="Disordered" evidence="1">
    <location>
        <begin position="417"/>
        <end position="436"/>
    </location>
</feature>
<proteinExistence type="predicted"/>
<accession>G0T585</accession>
<keyword evidence="3" id="KW-1185">Reference proteome</keyword>